<dbReference type="NCBIfam" id="NF004939">
    <property type="entry name" value="PRK06292.1-1"/>
    <property type="match status" value="1"/>
</dbReference>
<dbReference type="InterPro" id="IPR036324">
    <property type="entry name" value="Mn/Fe_SOD_N_sf"/>
</dbReference>
<name>A0AAW8QWS8_9ALTE</name>
<dbReference type="InterPro" id="IPR004099">
    <property type="entry name" value="Pyr_nucl-diS_OxRdtase_dimer"/>
</dbReference>
<dbReference type="Pfam" id="PF02852">
    <property type="entry name" value="Pyr_redox_dim"/>
    <property type="match status" value="1"/>
</dbReference>
<dbReference type="Gene3D" id="1.10.287.990">
    <property type="entry name" value="Fe,Mn superoxide dismutase (SOD) domain"/>
    <property type="match status" value="1"/>
</dbReference>
<feature type="binding site" evidence="5">
    <location>
        <position position="56"/>
    </location>
    <ligand>
        <name>FAD</name>
        <dbReference type="ChEBI" id="CHEBI:57692"/>
    </ligand>
</feature>
<keyword evidence="3 5" id="KW-0274">FAD</keyword>
<evidence type="ECO:0000256" key="5">
    <source>
        <dbReference type="PIRSR" id="PIRSR000350-3"/>
    </source>
</evidence>
<keyword evidence="5" id="KW-0547">Nucleotide-binding</keyword>
<keyword evidence="2" id="KW-0285">Flavoprotein</keyword>
<dbReference type="PANTHER" id="PTHR43014">
    <property type="entry name" value="MERCURIC REDUCTASE"/>
    <property type="match status" value="1"/>
</dbReference>
<comment type="cofactor">
    <cofactor evidence="5">
        <name>FAD</name>
        <dbReference type="ChEBI" id="CHEBI:57692"/>
    </cofactor>
    <text evidence="5">Binds 1 FAD per subunit.</text>
</comment>
<comment type="caution">
    <text evidence="9">The sequence shown here is derived from an EMBL/GenBank/DDBJ whole genome shotgun (WGS) entry which is preliminary data.</text>
</comment>
<dbReference type="EC" id="1.8.1.4" evidence="9"/>
<dbReference type="InterPro" id="IPR036188">
    <property type="entry name" value="FAD/NAD-bd_sf"/>
</dbReference>
<dbReference type="GO" id="GO:0050660">
    <property type="term" value="F:flavin adenine dinucleotide binding"/>
    <property type="evidence" value="ECO:0007669"/>
    <property type="project" value="TreeGrafter"/>
</dbReference>
<dbReference type="GO" id="GO:0004148">
    <property type="term" value="F:dihydrolipoyl dehydrogenase (NADH) activity"/>
    <property type="evidence" value="ECO:0007669"/>
    <property type="project" value="UniProtKB-EC"/>
</dbReference>
<feature type="disulfide bond" description="Redox-active" evidence="6">
    <location>
        <begin position="47"/>
        <end position="52"/>
    </location>
</feature>
<feature type="active site" description="Proton acceptor" evidence="4">
    <location>
        <position position="450"/>
    </location>
</feature>
<accession>A0AAW8QWS8</accession>
<feature type="domain" description="FAD/NAD(P)-binding" evidence="8">
    <location>
        <begin position="11"/>
        <end position="330"/>
    </location>
</feature>
<dbReference type="GO" id="GO:0003955">
    <property type="term" value="F:NAD(P)H dehydrogenase (quinone) activity"/>
    <property type="evidence" value="ECO:0007669"/>
    <property type="project" value="TreeGrafter"/>
</dbReference>
<evidence type="ECO:0000313" key="10">
    <source>
        <dbReference type="Proteomes" id="UP001249020"/>
    </source>
</evidence>
<dbReference type="RefSeq" id="WP_290295051.1">
    <property type="nucleotide sequence ID" value="NZ_JAVRIE010000001.1"/>
</dbReference>
<dbReference type="Pfam" id="PF07992">
    <property type="entry name" value="Pyr_redox_2"/>
    <property type="match status" value="1"/>
</dbReference>
<feature type="binding site" evidence="5">
    <location>
        <position position="273"/>
    </location>
    <ligand>
        <name>NAD(+)</name>
        <dbReference type="ChEBI" id="CHEBI:57540"/>
    </ligand>
</feature>
<proteinExistence type="inferred from homology"/>
<dbReference type="PRINTS" id="PR00411">
    <property type="entry name" value="PNDRDTASEI"/>
</dbReference>
<feature type="binding site" evidence="5">
    <location>
        <position position="315"/>
    </location>
    <ligand>
        <name>FAD</name>
        <dbReference type="ChEBI" id="CHEBI:57692"/>
    </ligand>
</feature>
<dbReference type="PIRSF" id="PIRSF000350">
    <property type="entry name" value="Mercury_reductase_MerA"/>
    <property type="match status" value="1"/>
</dbReference>
<evidence type="ECO:0000256" key="1">
    <source>
        <dbReference type="ARBA" id="ARBA00007532"/>
    </source>
</evidence>
<feature type="binding site" evidence="5">
    <location>
        <begin position="182"/>
        <end position="189"/>
    </location>
    <ligand>
        <name>NAD(+)</name>
        <dbReference type="ChEBI" id="CHEBI:57540"/>
    </ligand>
</feature>
<keyword evidence="5" id="KW-0520">NAD</keyword>
<evidence type="ECO:0000256" key="3">
    <source>
        <dbReference type="ARBA" id="ARBA00022827"/>
    </source>
</evidence>
<evidence type="ECO:0000313" key="9">
    <source>
        <dbReference type="EMBL" id="MDT0581546.1"/>
    </source>
</evidence>
<evidence type="ECO:0000259" key="7">
    <source>
        <dbReference type="Pfam" id="PF02852"/>
    </source>
</evidence>
<dbReference type="EMBL" id="JAVRIE010000001">
    <property type="protein sequence ID" value="MDT0581546.1"/>
    <property type="molecule type" value="Genomic_DNA"/>
</dbReference>
<evidence type="ECO:0000256" key="2">
    <source>
        <dbReference type="ARBA" id="ARBA00022630"/>
    </source>
</evidence>
<dbReference type="InterPro" id="IPR001100">
    <property type="entry name" value="Pyr_nuc-diS_OxRdtase"/>
</dbReference>
<reference evidence="9 10" key="1">
    <citation type="submission" date="2023-09" db="EMBL/GenBank/DDBJ databases">
        <authorList>
            <person name="Rey-Velasco X."/>
        </authorList>
    </citation>
    <scope>NUCLEOTIDE SEQUENCE [LARGE SCALE GENOMIC DNA]</scope>
    <source>
        <strain evidence="9 10">W409</strain>
    </source>
</reference>
<evidence type="ECO:0000256" key="4">
    <source>
        <dbReference type="PIRSR" id="PIRSR000350-2"/>
    </source>
</evidence>
<dbReference type="PANTHER" id="PTHR43014:SF4">
    <property type="entry name" value="PYRIDINE NUCLEOTIDE-DISULFIDE OXIDOREDUCTASE RCLA-RELATED"/>
    <property type="match status" value="1"/>
</dbReference>
<feature type="binding site" evidence="5">
    <location>
        <begin position="145"/>
        <end position="147"/>
    </location>
    <ligand>
        <name>FAD</name>
        <dbReference type="ChEBI" id="CHEBI:57692"/>
    </ligand>
</feature>
<dbReference type="AlphaFoldDB" id="A0AAW8QWS8"/>
<dbReference type="SUPFAM" id="SSF55424">
    <property type="entry name" value="FAD/NAD-linked reductases, dimerisation (C-terminal) domain"/>
    <property type="match status" value="1"/>
</dbReference>
<dbReference type="Gene3D" id="3.50.50.60">
    <property type="entry name" value="FAD/NAD(P)-binding domain"/>
    <property type="match status" value="3"/>
</dbReference>
<evidence type="ECO:0000259" key="8">
    <source>
        <dbReference type="Pfam" id="PF07992"/>
    </source>
</evidence>
<organism evidence="9 10">
    <name type="scientific">Brumicola blandensis</name>
    <dbReference type="NCBI Taxonomy" id="3075611"/>
    <lineage>
        <taxon>Bacteria</taxon>
        <taxon>Pseudomonadati</taxon>
        <taxon>Pseudomonadota</taxon>
        <taxon>Gammaproteobacteria</taxon>
        <taxon>Alteromonadales</taxon>
        <taxon>Alteromonadaceae</taxon>
        <taxon>Brumicola</taxon>
    </lineage>
</organism>
<dbReference type="InterPro" id="IPR016156">
    <property type="entry name" value="FAD/NAD-linked_Rdtase_dimer_sf"/>
</dbReference>
<comment type="similarity">
    <text evidence="1">Belongs to the class-I pyridine nucleotide-disulfide oxidoreductase family.</text>
</comment>
<protein>
    <submittedName>
        <fullName evidence="9">Dihydrolipoyl dehydrogenase</fullName>
        <ecNumber evidence="9">1.8.1.4</ecNumber>
    </submittedName>
</protein>
<dbReference type="Proteomes" id="UP001249020">
    <property type="component" value="Unassembled WGS sequence"/>
</dbReference>
<dbReference type="SUPFAM" id="SSF51905">
    <property type="entry name" value="FAD/NAD(P)-binding domain"/>
    <property type="match status" value="1"/>
</dbReference>
<dbReference type="PRINTS" id="PR00368">
    <property type="entry name" value="FADPNR"/>
</dbReference>
<sequence length="485" mass="52694">MKPALKNKHVDIAIIGTGTSGMGAYREARKYTDSIALIEGGEYGTTCARVGCMPSKLLIAPAELRHNTEKFTDFGLQGEVPKVDGKAVMNRVKFERDRFVGFVNEDVESFDQKHLVKAYASFIDDHQLKLSNGETISADKIIIATGSRPNIPSFFEQAGDRLITNDDVFSWDDLPKSIAVFGAGVIGLELGQALHRLGVKTHLFGVGDAVGPLSDPDVIASALNIFKDEFPFHSNGQVKSIVRTDQGVQITFKPSPDDDEITETFDYLLAATGRKANIDRIDIENTTLALDERGVPLYDPMSMQCGNSHIFIAGDVNGDVPLLHEAADEGRLAGENAARFPNVFKRSRKTVLGVVFSDPQIATVGASFSSLNAKHGCDFAVGSVSFEGQGRSRVMLVNKGLLRVYGDKETGVLLGAEMIGPHNEHLAHLLAWVVQMRMTVSEVLQLPFYHPVIEEGLRTALRDLLFNLGMGSHPPLNCIDCGPGS</sequence>
<dbReference type="Gene3D" id="3.30.390.30">
    <property type="match status" value="1"/>
</dbReference>
<feature type="domain" description="Pyridine nucleotide-disulphide oxidoreductase dimerisation" evidence="7">
    <location>
        <begin position="353"/>
        <end position="460"/>
    </location>
</feature>
<evidence type="ECO:0000256" key="6">
    <source>
        <dbReference type="PIRSR" id="PIRSR000350-4"/>
    </source>
</evidence>
<dbReference type="InterPro" id="IPR023753">
    <property type="entry name" value="FAD/NAD-binding_dom"/>
</dbReference>
<gene>
    <name evidence="9" type="ORF">RM544_03275</name>
</gene>
<keyword evidence="9" id="KW-0560">Oxidoreductase</keyword>
<keyword evidence="10" id="KW-1185">Reference proteome</keyword>